<dbReference type="SUPFAM" id="SSF55073">
    <property type="entry name" value="Nucleotide cyclase"/>
    <property type="match status" value="1"/>
</dbReference>
<dbReference type="InterPro" id="IPR046342">
    <property type="entry name" value="CBS_dom_sf"/>
</dbReference>
<dbReference type="SMART" id="SM00267">
    <property type="entry name" value="GGDEF"/>
    <property type="match status" value="1"/>
</dbReference>
<dbReference type="Gene3D" id="3.20.20.450">
    <property type="entry name" value="EAL domain"/>
    <property type="match status" value="1"/>
</dbReference>
<dbReference type="OrthoDB" id="9813903at2"/>
<dbReference type="EMBL" id="CP007452">
    <property type="protein sequence ID" value="AHM57410.1"/>
    <property type="molecule type" value="Genomic_DNA"/>
</dbReference>
<dbReference type="Pfam" id="PF00563">
    <property type="entry name" value="EAL"/>
    <property type="match status" value="1"/>
</dbReference>
<evidence type="ECO:0000259" key="2">
    <source>
        <dbReference type="PROSITE" id="PS50887"/>
    </source>
</evidence>
<dbReference type="InterPro" id="IPR029787">
    <property type="entry name" value="Nucleotide_cyclase"/>
</dbReference>
<evidence type="ECO:0000259" key="1">
    <source>
        <dbReference type="PROSITE" id="PS50883"/>
    </source>
</evidence>
<dbReference type="CDD" id="cd01948">
    <property type="entry name" value="EAL"/>
    <property type="match status" value="1"/>
</dbReference>
<dbReference type="Pfam" id="PF00990">
    <property type="entry name" value="GGDEF"/>
    <property type="match status" value="1"/>
</dbReference>
<dbReference type="PANTHER" id="PTHR33121">
    <property type="entry name" value="CYCLIC DI-GMP PHOSPHODIESTERASE PDEF"/>
    <property type="match status" value="1"/>
</dbReference>
<evidence type="ECO:0000313" key="3">
    <source>
        <dbReference type="EMBL" id="AHM57410.1"/>
    </source>
</evidence>
<reference evidence="3 4" key="1">
    <citation type="journal article" date="2014" name="Genome Announc.">
        <title>Complete Genome Sequence of Amino Acid-Utilizing Eubacterium acidaminophilum al-2 (DSM 3953).</title>
        <authorList>
            <person name="Poehlein A."/>
            <person name="Andreesen J.R."/>
            <person name="Daniel R."/>
        </authorList>
    </citation>
    <scope>NUCLEOTIDE SEQUENCE [LARGE SCALE GENOMIC DNA]</scope>
    <source>
        <strain evidence="3 4">DSM 3953</strain>
    </source>
</reference>
<dbReference type="eggNOG" id="COG2199">
    <property type="taxonomic scope" value="Bacteria"/>
</dbReference>
<dbReference type="Gene3D" id="3.30.70.270">
    <property type="match status" value="1"/>
</dbReference>
<dbReference type="AlphaFoldDB" id="W8T925"/>
<dbReference type="Proteomes" id="UP000019591">
    <property type="component" value="Chromosome"/>
</dbReference>
<dbReference type="InterPro" id="IPR000160">
    <property type="entry name" value="GGDEF_dom"/>
</dbReference>
<dbReference type="KEGG" id="eac:EAL2_c21290"/>
<dbReference type="HOGENOM" id="CLU_015702_2_1_9"/>
<accession>W8T925</accession>
<dbReference type="InterPro" id="IPR043128">
    <property type="entry name" value="Rev_trsase/Diguanyl_cyclase"/>
</dbReference>
<protein>
    <submittedName>
        <fullName evidence="3">Phytochrome-like protein Cph2</fullName>
    </submittedName>
</protein>
<dbReference type="SUPFAM" id="SSF54631">
    <property type="entry name" value="CBS-domain pair"/>
    <property type="match status" value="1"/>
</dbReference>
<sequence>MNKAAELNRILSQSEIHTVFQPIVSLREGAILGYEALSRGPSDSMLASPLALFKAADELGMTWELELICRQKAIERAGKLDNGRFLFINIDPNIIRDEKFQKGFTKEFLKTHNISPDSIIFEITERTAIGDYETFSQILSNYTEQGYKIAIDDTGAGYSGLRTITNTKPHYIKIDMELIRDIDSDTFKQALIKNVVNLCLSTNIKVIAEGIETEGELQTLIRLGVYAGQGYYLQRPASTFLEIPETIKNKIAQYNSLSNNVFDYDSNYHYIGSLAEERSSLDMQISCSDVKDFLDSKGFDGVCLARNGIPRGLIMKSNLNSAFARQYGVSVFSKRPVSLIMDSSPLIVDYFTPINTVAETAMQRDDAKTYDCIIVTKGFDYCGIVSIKKLLLHTTAMEKNYARELNPLTQLPGNVIISRVLNDLISRGRACCIFYADLDNFKIYNDVYGFENGDKIIKLTATLIENIVKSKFPFNSFVGHIGGDDFIYTIECTLENAESVCQDIISNFDKDVLAFFNEHDIKNGYIETSDRYGKNMQFDLTSISIAGFCGDPLKFRDPETLAMQMGEIKQQVKKLSGSNFIIQDMQS</sequence>
<dbReference type="InterPro" id="IPR035919">
    <property type="entry name" value="EAL_sf"/>
</dbReference>
<dbReference type="PATRIC" id="fig|1286171.3.peg.2078"/>
<dbReference type="PROSITE" id="PS50887">
    <property type="entry name" value="GGDEF"/>
    <property type="match status" value="1"/>
</dbReference>
<dbReference type="InterPro" id="IPR001633">
    <property type="entry name" value="EAL_dom"/>
</dbReference>
<dbReference type="InterPro" id="IPR050706">
    <property type="entry name" value="Cyclic-di-GMP_PDE-like"/>
</dbReference>
<name>W8T925_PEPAC</name>
<dbReference type="SUPFAM" id="SSF141868">
    <property type="entry name" value="EAL domain-like"/>
    <property type="match status" value="1"/>
</dbReference>
<keyword evidence="4" id="KW-1185">Reference proteome</keyword>
<dbReference type="GO" id="GO:0071111">
    <property type="term" value="F:cyclic-guanylate-specific phosphodiesterase activity"/>
    <property type="evidence" value="ECO:0007669"/>
    <property type="project" value="InterPro"/>
</dbReference>
<dbReference type="RefSeq" id="WP_025436335.1">
    <property type="nucleotide sequence ID" value="NZ_CP007452.1"/>
</dbReference>
<dbReference type="eggNOG" id="COG2200">
    <property type="taxonomic scope" value="Bacteria"/>
</dbReference>
<dbReference type="PANTHER" id="PTHR33121:SF76">
    <property type="entry name" value="SIGNALING PROTEIN"/>
    <property type="match status" value="1"/>
</dbReference>
<evidence type="ECO:0000313" key="4">
    <source>
        <dbReference type="Proteomes" id="UP000019591"/>
    </source>
</evidence>
<dbReference type="CDD" id="cd01949">
    <property type="entry name" value="GGDEF"/>
    <property type="match status" value="1"/>
</dbReference>
<proteinExistence type="predicted"/>
<dbReference type="SMART" id="SM00052">
    <property type="entry name" value="EAL"/>
    <property type="match status" value="1"/>
</dbReference>
<dbReference type="PROSITE" id="PS50883">
    <property type="entry name" value="EAL"/>
    <property type="match status" value="1"/>
</dbReference>
<feature type="domain" description="EAL" evidence="1">
    <location>
        <begin position="1"/>
        <end position="250"/>
    </location>
</feature>
<dbReference type="eggNOG" id="COG0517">
    <property type="taxonomic scope" value="Bacteria"/>
</dbReference>
<dbReference type="STRING" id="1286171.EAL2_c21290"/>
<gene>
    <name evidence="3" type="primary">cph2</name>
    <name evidence="3" type="ORF">EAL2_c21290</name>
</gene>
<dbReference type="NCBIfam" id="TIGR00254">
    <property type="entry name" value="GGDEF"/>
    <property type="match status" value="1"/>
</dbReference>
<feature type="domain" description="GGDEF" evidence="2">
    <location>
        <begin position="429"/>
        <end position="585"/>
    </location>
</feature>
<organism evidence="3 4">
    <name type="scientific">Peptoclostridium acidaminophilum DSM 3953</name>
    <dbReference type="NCBI Taxonomy" id="1286171"/>
    <lineage>
        <taxon>Bacteria</taxon>
        <taxon>Bacillati</taxon>
        <taxon>Bacillota</taxon>
        <taxon>Clostridia</taxon>
        <taxon>Peptostreptococcales</taxon>
        <taxon>Peptoclostridiaceae</taxon>
        <taxon>Peptoclostridium</taxon>
    </lineage>
</organism>